<feature type="region of interest" description="Disordered" evidence="1">
    <location>
        <begin position="180"/>
        <end position="201"/>
    </location>
</feature>
<gene>
    <name evidence="2" type="ORF">QE152_g7617</name>
</gene>
<evidence type="ECO:0000256" key="1">
    <source>
        <dbReference type="SAM" id="MobiDB-lite"/>
    </source>
</evidence>
<dbReference type="Proteomes" id="UP001458880">
    <property type="component" value="Unassembled WGS sequence"/>
</dbReference>
<evidence type="ECO:0000313" key="3">
    <source>
        <dbReference type="Proteomes" id="UP001458880"/>
    </source>
</evidence>
<name>A0AAW1MCZ1_POPJA</name>
<dbReference type="AlphaFoldDB" id="A0AAW1MCZ1"/>
<feature type="compositionally biased region" description="Basic and acidic residues" evidence="1">
    <location>
        <begin position="241"/>
        <end position="251"/>
    </location>
</feature>
<dbReference type="EMBL" id="JASPKY010000056">
    <property type="protein sequence ID" value="KAK9744604.1"/>
    <property type="molecule type" value="Genomic_DNA"/>
</dbReference>
<keyword evidence="3" id="KW-1185">Reference proteome</keyword>
<dbReference type="InterPro" id="IPR038991">
    <property type="entry name" value="CAAP1"/>
</dbReference>
<dbReference type="GO" id="GO:0042981">
    <property type="term" value="P:regulation of apoptotic process"/>
    <property type="evidence" value="ECO:0007669"/>
    <property type="project" value="InterPro"/>
</dbReference>
<feature type="compositionally biased region" description="Basic and acidic residues" evidence="1">
    <location>
        <begin position="183"/>
        <end position="201"/>
    </location>
</feature>
<dbReference type="PANTHER" id="PTHR14740:SF3">
    <property type="entry name" value="CASPASE ACTIVITY AND APOPTOSIS INHIBITOR 1"/>
    <property type="match status" value="1"/>
</dbReference>
<dbReference type="PANTHER" id="PTHR14740">
    <property type="entry name" value="CASPASE ACTIVITY AND APOPTOSIS INHIBITOR 1"/>
    <property type="match status" value="1"/>
</dbReference>
<accession>A0AAW1MCZ1</accession>
<evidence type="ECO:0000313" key="2">
    <source>
        <dbReference type="EMBL" id="KAK9744604.1"/>
    </source>
</evidence>
<feature type="compositionally biased region" description="Basic and acidic residues" evidence="1">
    <location>
        <begin position="325"/>
        <end position="342"/>
    </location>
</feature>
<sequence length="398" mass="45212">MSLTKQKSKKINLTLNDSGDESEHELFYYANDRIKLMKEVLKLIKPKKIKAIAPDVMKDLDIDEINSILLEELLGISNKRLKHILNGDNFDTVSTSSESEIEQQPIDIISLDDISDTDDDFGLARTSSESEIEQQPIDIISLDDISDTDDDFGLASVNSNNADSKDIKIKKKIHKDKKKVKEIKKEKAQSSKTKETNLAEKVTSDNEKDKLMNVLEILELQARARAIRSQLALENINKKQASTEKKAKTIEDNDDDDDHAIIISSPKNEEIVITSSESEDEGNNRKEQQSNITEKENVNNSLESNINRDEDKDSQGIDDQNQTHNMEKNDVSDKEGEMLEQPVEKDKVVEVESLEKFKSIVFRSLKDTPESRNAWYIAFKLYRKLYTLPAPPNICGQV</sequence>
<dbReference type="Pfam" id="PF15335">
    <property type="entry name" value="CAAP1"/>
    <property type="match status" value="1"/>
</dbReference>
<organism evidence="2 3">
    <name type="scientific">Popillia japonica</name>
    <name type="common">Japanese beetle</name>
    <dbReference type="NCBI Taxonomy" id="7064"/>
    <lineage>
        <taxon>Eukaryota</taxon>
        <taxon>Metazoa</taxon>
        <taxon>Ecdysozoa</taxon>
        <taxon>Arthropoda</taxon>
        <taxon>Hexapoda</taxon>
        <taxon>Insecta</taxon>
        <taxon>Pterygota</taxon>
        <taxon>Neoptera</taxon>
        <taxon>Endopterygota</taxon>
        <taxon>Coleoptera</taxon>
        <taxon>Polyphaga</taxon>
        <taxon>Scarabaeiformia</taxon>
        <taxon>Scarabaeidae</taxon>
        <taxon>Rutelinae</taxon>
        <taxon>Popillia</taxon>
    </lineage>
</organism>
<feature type="region of interest" description="Disordered" evidence="1">
    <location>
        <begin position="238"/>
        <end position="342"/>
    </location>
</feature>
<proteinExistence type="predicted"/>
<reference evidence="2 3" key="1">
    <citation type="journal article" date="2024" name="BMC Genomics">
        <title>De novo assembly and annotation of Popillia japonica's genome with initial clues to its potential as an invasive pest.</title>
        <authorList>
            <person name="Cucini C."/>
            <person name="Boschi S."/>
            <person name="Funari R."/>
            <person name="Cardaioli E."/>
            <person name="Iannotti N."/>
            <person name="Marturano G."/>
            <person name="Paoli F."/>
            <person name="Bruttini M."/>
            <person name="Carapelli A."/>
            <person name="Frati F."/>
            <person name="Nardi F."/>
        </authorList>
    </citation>
    <scope>NUCLEOTIDE SEQUENCE [LARGE SCALE GENOMIC DNA]</scope>
    <source>
        <strain evidence="2">DMR45628</strain>
    </source>
</reference>
<feature type="compositionally biased region" description="Basic and acidic residues" evidence="1">
    <location>
        <begin position="282"/>
        <end position="297"/>
    </location>
</feature>
<comment type="caution">
    <text evidence="2">The sequence shown here is derived from an EMBL/GenBank/DDBJ whole genome shotgun (WGS) entry which is preliminary data.</text>
</comment>
<feature type="compositionally biased region" description="Basic and acidic residues" evidence="1">
    <location>
        <begin position="306"/>
        <end position="315"/>
    </location>
</feature>
<protein>
    <submittedName>
        <fullName evidence="2">Caspase activity and apoptosis inhibitor 1</fullName>
    </submittedName>
</protein>